<name>A0ABY4E4H3_9NEIS</name>
<dbReference type="InterPro" id="IPR050563">
    <property type="entry name" value="4-hydroxybenzoyl-CoA_TE"/>
</dbReference>
<dbReference type="Pfam" id="PF13279">
    <property type="entry name" value="4HBT_2"/>
    <property type="match status" value="1"/>
</dbReference>
<keyword evidence="2" id="KW-0378">Hydrolase</keyword>
<proteinExistence type="inferred from homology"/>
<keyword evidence="4" id="KW-1185">Reference proteome</keyword>
<dbReference type="PANTHER" id="PTHR31793">
    <property type="entry name" value="4-HYDROXYBENZOYL-COA THIOESTERASE FAMILY MEMBER"/>
    <property type="match status" value="1"/>
</dbReference>
<gene>
    <name evidence="3" type="ORF">LVJ82_06605</name>
</gene>
<dbReference type="RefSeq" id="WP_058304961.1">
    <property type="nucleotide sequence ID" value="NZ_CABKVG010000005.1"/>
</dbReference>
<dbReference type="InterPro" id="IPR029069">
    <property type="entry name" value="HotDog_dom_sf"/>
</dbReference>
<evidence type="ECO:0000313" key="4">
    <source>
        <dbReference type="Proteomes" id="UP000832011"/>
    </source>
</evidence>
<dbReference type="EMBL" id="CP091511">
    <property type="protein sequence ID" value="UOO90637.1"/>
    <property type="molecule type" value="Genomic_DNA"/>
</dbReference>
<dbReference type="CDD" id="cd00586">
    <property type="entry name" value="4HBT"/>
    <property type="match status" value="1"/>
</dbReference>
<sequence length="143" mass="16263">MSRVKIDLPNTWHYQTQITVQIGDINYGNHLSNDAFLRLAHEARLRFLKHHHYTEMDIDGMGLIMADAAIQFKNQAFHGDELNIRVAVTDIGRAGFTLIYLFERASDAQQIARIKNGMVFYDYQQQSVANTPAAFQAAFATTD</sequence>
<dbReference type="PANTHER" id="PTHR31793:SF27">
    <property type="entry name" value="NOVEL THIOESTERASE SUPERFAMILY DOMAIN AND SAPOSIN A-TYPE DOMAIN CONTAINING PROTEIN (0610012H03RIK)"/>
    <property type="match status" value="1"/>
</dbReference>
<dbReference type="Proteomes" id="UP000832011">
    <property type="component" value="Chromosome"/>
</dbReference>
<evidence type="ECO:0000256" key="2">
    <source>
        <dbReference type="ARBA" id="ARBA00022801"/>
    </source>
</evidence>
<evidence type="ECO:0000313" key="3">
    <source>
        <dbReference type="EMBL" id="UOO90637.1"/>
    </source>
</evidence>
<reference evidence="3 4" key="1">
    <citation type="journal article" date="2022" name="Res Sq">
        <title>Evolution of multicellular longitudinally dividing oral cavity symbionts (Neisseriaceae).</title>
        <authorList>
            <person name="Nyongesa S."/>
            <person name="Weber P."/>
            <person name="Bernet E."/>
            <person name="Pullido F."/>
            <person name="Nieckarz M."/>
            <person name="Delaby M."/>
            <person name="Nieves C."/>
            <person name="Viehboeck T."/>
            <person name="Krause N."/>
            <person name="Rivera-Millot A."/>
            <person name="Nakamura A."/>
            <person name="Vischer N."/>
            <person name="VanNieuwenhze M."/>
            <person name="Brun Y."/>
            <person name="Cava F."/>
            <person name="Bulgheresi S."/>
            <person name="Veyrier F."/>
        </authorList>
    </citation>
    <scope>NUCLEOTIDE SEQUENCE [LARGE SCALE GENOMIC DNA]</scope>
    <source>
        <strain evidence="3 4">SN4</strain>
    </source>
</reference>
<accession>A0ABY4E4H3</accession>
<evidence type="ECO:0000256" key="1">
    <source>
        <dbReference type="ARBA" id="ARBA00005953"/>
    </source>
</evidence>
<dbReference type="Gene3D" id="3.10.129.10">
    <property type="entry name" value="Hotdog Thioesterase"/>
    <property type="match status" value="1"/>
</dbReference>
<dbReference type="SUPFAM" id="SSF54637">
    <property type="entry name" value="Thioesterase/thiol ester dehydrase-isomerase"/>
    <property type="match status" value="1"/>
</dbReference>
<comment type="similarity">
    <text evidence="1">Belongs to the 4-hydroxybenzoyl-CoA thioesterase family.</text>
</comment>
<organism evidence="3 4">
    <name type="scientific">Vitreoscilla massiliensis</name>
    <dbReference type="NCBI Taxonomy" id="1689272"/>
    <lineage>
        <taxon>Bacteria</taxon>
        <taxon>Pseudomonadati</taxon>
        <taxon>Pseudomonadota</taxon>
        <taxon>Betaproteobacteria</taxon>
        <taxon>Neisseriales</taxon>
        <taxon>Neisseriaceae</taxon>
        <taxon>Vitreoscilla</taxon>
    </lineage>
</organism>
<protein>
    <submittedName>
        <fullName evidence="3">Thioesterase family protein</fullName>
    </submittedName>
</protein>